<dbReference type="EMBL" id="CP045068">
    <property type="protein sequence ID" value="QFQ92309.1"/>
    <property type="molecule type" value="Genomic_DNA"/>
</dbReference>
<keyword evidence="4" id="KW-0378">Hydrolase</keyword>
<evidence type="ECO:0000256" key="1">
    <source>
        <dbReference type="ARBA" id="ARBA00007074"/>
    </source>
</evidence>
<evidence type="ECO:0000256" key="6">
    <source>
        <dbReference type="SAM" id="Coils"/>
    </source>
</evidence>
<evidence type="ECO:0000256" key="3">
    <source>
        <dbReference type="ARBA" id="ARBA00022729"/>
    </source>
</evidence>
<dbReference type="InterPro" id="IPR000064">
    <property type="entry name" value="NLP_P60_dom"/>
</dbReference>
<dbReference type="AlphaFoldDB" id="A0A5P8JUD5"/>
<evidence type="ECO:0000259" key="7">
    <source>
        <dbReference type="PROSITE" id="PS51935"/>
    </source>
</evidence>
<protein>
    <recommendedName>
        <fullName evidence="7">NlpC/P60 domain-containing protein</fullName>
    </recommendedName>
</protein>
<dbReference type="PROSITE" id="PS51935">
    <property type="entry name" value="NLPC_P60"/>
    <property type="match status" value="1"/>
</dbReference>
<dbReference type="SUPFAM" id="SSF54001">
    <property type="entry name" value="Cysteine proteinases"/>
    <property type="match status" value="1"/>
</dbReference>
<dbReference type="PANTHER" id="PTHR47053">
    <property type="entry name" value="MUREIN DD-ENDOPEPTIDASE MEPH-RELATED"/>
    <property type="match status" value="1"/>
</dbReference>
<dbReference type="PANTHER" id="PTHR47053:SF1">
    <property type="entry name" value="MUREIN DD-ENDOPEPTIDASE MEPH-RELATED"/>
    <property type="match status" value="1"/>
</dbReference>
<accession>A0A5P8JUD5</accession>
<keyword evidence="2" id="KW-0645">Protease</keyword>
<evidence type="ECO:0000313" key="8">
    <source>
        <dbReference type="EMBL" id="QFQ92309.1"/>
    </source>
</evidence>
<keyword evidence="5" id="KW-0788">Thiol protease</keyword>
<feature type="domain" description="NlpC/P60" evidence="7">
    <location>
        <begin position="214"/>
        <end position="330"/>
    </location>
</feature>
<dbReference type="InterPro" id="IPR057309">
    <property type="entry name" value="PcsB_CC"/>
</dbReference>
<name>A0A5P8JUD5_9LACO</name>
<dbReference type="GO" id="GO:0006508">
    <property type="term" value="P:proteolysis"/>
    <property type="evidence" value="ECO:0007669"/>
    <property type="project" value="UniProtKB-KW"/>
</dbReference>
<dbReference type="Proteomes" id="UP000388452">
    <property type="component" value="Chromosome"/>
</dbReference>
<keyword evidence="6" id="KW-0175">Coiled coil</keyword>
<reference evidence="8 9" key="1">
    <citation type="submission" date="2019-10" db="EMBL/GenBank/DDBJ databases">
        <title>Genome sequencing of Lactobacillus manihotivorans.</title>
        <authorList>
            <person name="Kim K."/>
        </authorList>
    </citation>
    <scope>NUCLEOTIDE SEQUENCE [LARGE SCALE GENOMIC DNA]</scope>
    <source>
        <strain evidence="8 9">LM010</strain>
    </source>
</reference>
<feature type="coiled-coil region" evidence="6">
    <location>
        <begin position="147"/>
        <end position="181"/>
    </location>
</feature>
<keyword evidence="3" id="KW-0732">Signal</keyword>
<dbReference type="Pfam" id="PF24568">
    <property type="entry name" value="CC_PcsB"/>
    <property type="match status" value="1"/>
</dbReference>
<organism evidence="8 9">
    <name type="scientific">Lacticaseibacillus manihotivorans</name>
    <dbReference type="NCBI Taxonomy" id="88233"/>
    <lineage>
        <taxon>Bacteria</taxon>
        <taxon>Bacillati</taxon>
        <taxon>Bacillota</taxon>
        <taxon>Bacilli</taxon>
        <taxon>Lactobacillales</taxon>
        <taxon>Lactobacillaceae</taxon>
        <taxon>Lacticaseibacillus</taxon>
    </lineage>
</organism>
<evidence type="ECO:0000313" key="9">
    <source>
        <dbReference type="Proteomes" id="UP000388452"/>
    </source>
</evidence>
<evidence type="ECO:0000256" key="4">
    <source>
        <dbReference type="ARBA" id="ARBA00022801"/>
    </source>
</evidence>
<proteinExistence type="inferred from homology"/>
<feature type="coiled-coil region" evidence="6">
    <location>
        <begin position="12"/>
        <end position="57"/>
    </location>
</feature>
<dbReference type="InterPro" id="IPR051202">
    <property type="entry name" value="Peptidase_C40"/>
</dbReference>
<dbReference type="InterPro" id="IPR038765">
    <property type="entry name" value="Papain-like_cys_pep_sf"/>
</dbReference>
<dbReference type="Pfam" id="PF00877">
    <property type="entry name" value="NLPC_P60"/>
    <property type="match status" value="1"/>
</dbReference>
<comment type="similarity">
    <text evidence="1">Belongs to the peptidase C40 family.</text>
</comment>
<sequence length="330" mass="34239">MNEQASAKAVAIQDAQANIKDATAKINTYNVKITKAQAEVNKRTANMKAQLRSLQKEAGNSVTGNVYFDFILNAKNLNDVVSRSFTVGKLNEANQQALEDVQTAAKDLADVKQAAVDNKAKLVANEAKLEKDQDALKTLSVQASAKQAELQKKINDNQAAVKKLQGDIAKANAEAKAKAQAATTTKTTAKTTNTIQAATKPAAVAQTTTTSGASGSLAGAIGTALAQIGVPYVWGGSTPAGFDCSGLTSYAAASVGISLPRTAAAQSTLGHSVSLSALQPGDLLFWGGVGSAYHVALYIGGGKYVHAPTEGQTVTTQSMAYYSPSFARRL</sequence>
<dbReference type="GO" id="GO:0008234">
    <property type="term" value="F:cysteine-type peptidase activity"/>
    <property type="evidence" value="ECO:0007669"/>
    <property type="project" value="UniProtKB-KW"/>
</dbReference>
<dbReference type="Gene3D" id="3.90.1720.10">
    <property type="entry name" value="endopeptidase domain like (from Nostoc punctiforme)"/>
    <property type="match status" value="1"/>
</dbReference>
<dbReference type="Gene3D" id="6.10.250.3150">
    <property type="match status" value="1"/>
</dbReference>
<evidence type="ECO:0000256" key="5">
    <source>
        <dbReference type="ARBA" id="ARBA00022807"/>
    </source>
</evidence>
<dbReference type="RefSeq" id="WP_152164807.1">
    <property type="nucleotide sequence ID" value="NZ_CP045068.1"/>
</dbReference>
<evidence type="ECO:0000256" key="2">
    <source>
        <dbReference type="ARBA" id="ARBA00022670"/>
    </source>
</evidence>
<gene>
    <name evidence="8" type="ORF">LM010_13175</name>
</gene>